<dbReference type="RefSeq" id="XP_005765824.1">
    <property type="nucleotide sequence ID" value="XM_005765767.1"/>
</dbReference>
<dbReference type="Gene3D" id="1.10.132.30">
    <property type="match status" value="1"/>
</dbReference>
<dbReference type="CDD" id="cd02584">
    <property type="entry name" value="RNAP_II_Rpb1_C"/>
    <property type="match status" value="1"/>
</dbReference>
<dbReference type="Gene3D" id="3.30.1490.180">
    <property type="entry name" value="RNA polymerase ii"/>
    <property type="match status" value="1"/>
</dbReference>
<evidence type="ECO:0000256" key="5">
    <source>
        <dbReference type="ARBA" id="ARBA00022679"/>
    </source>
</evidence>
<dbReference type="Pfam" id="PF04990">
    <property type="entry name" value="RNA_pol_Rpb1_7"/>
    <property type="match status" value="1"/>
</dbReference>
<dbReference type="Gene3D" id="1.10.274.100">
    <property type="entry name" value="RNA polymerase Rpb1, domain 3"/>
    <property type="match status" value="1"/>
</dbReference>
<dbReference type="FunFam" id="1.10.150.390:FF:000001">
    <property type="entry name" value="DNA-directed RNA polymerase subunit"/>
    <property type="match status" value="1"/>
</dbReference>
<dbReference type="PANTHER" id="PTHR19376:SF37">
    <property type="entry name" value="DNA-DIRECTED RNA POLYMERASE II SUBUNIT RPB1"/>
    <property type="match status" value="1"/>
</dbReference>
<reference evidence="19" key="1">
    <citation type="journal article" date="2013" name="Nature">
        <title>Pan genome of the phytoplankton Emiliania underpins its global distribution.</title>
        <authorList>
            <person name="Read B.A."/>
            <person name="Kegel J."/>
            <person name="Klute M.J."/>
            <person name="Kuo A."/>
            <person name="Lefebvre S.C."/>
            <person name="Maumus F."/>
            <person name="Mayer C."/>
            <person name="Miller J."/>
            <person name="Monier A."/>
            <person name="Salamov A."/>
            <person name="Young J."/>
            <person name="Aguilar M."/>
            <person name="Claverie J.M."/>
            <person name="Frickenhaus S."/>
            <person name="Gonzalez K."/>
            <person name="Herman E.K."/>
            <person name="Lin Y.C."/>
            <person name="Napier J."/>
            <person name="Ogata H."/>
            <person name="Sarno A.F."/>
            <person name="Shmutz J."/>
            <person name="Schroeder D."/>
            <person name="de Vargas C."/>
            <person name="Verret F."/>
            <person name="von Dassow P."/>
            <person name="Valentin K."/>
            <person name="Van de Peer Y."/>
            <person name="Wheeler G."/>
            <person name="Dacks J.B."/>
            <person name="Delwiche C.F."/>
            <person name="Dyhrman S.T."/>
            <person name="Glockner G."/>
            <person name="John U."/>
            <person name="Richards T."/>
            <person name="Worden A.Z."/>
            <person name="Zhang X."/>
            <person name="Grigoriev I.V."/>
            <person name="Allen A.E."/>
            <person name="Bidle K."/>
            <person name="Borodovsky M."/>
            <person name="Bowler C."/>
            <person name="Brownlee C."/>
            <person name="Cock J.M."/>
            <person name="Elias M."/>
            <person name="Gladyshev V.N."/>
            <person name="Groth M."/>
            <person name="Guda C."/>
            <person name="Hadaegh A."/>
            <person name="Iglesias-Rodriguez M.D."/>
            <person name="Jenkins J."/>
            <person name="Jones B.M."/>
            <person name="Lawson T."/>
            <person name="Leese F."/>
            <person name="Lindquist E."/>
            <person name="Lobanov A."/>
            <person name="Lomsadze A."/>
            <person name="Malik S.B."/>
            <person name="Marsh M.E."/>
            <person name="Mackinder L."/>
            <person name="Mock T."/>
            <person name="Mueller-Roeber B."/>
            <person name="Pagarete A."/>
            <person name="Parker M."/>
            <person name="Probert I."/>
            <person name="Quesneville H."/>
            <person name="Raines C."/>
            <person name="Rensing S.A."/>
            <person name="Riano-Pachon D.M."/>
            <person name="Richier S."/>
            <person name="Rokitta S."/>
            <person name="Shiraiwa Y."/>
            <person name="Soanes D.M."/>
            <person name="van der Giezen M."/>
            <person name="Wahlund T.M."/>
            <person name="Williams B."/>
            <person name="Wilson W."/>
            <person name="Wolfe G."/>
            <person name="Wurch L.L."/>
        </authorList>
    </citation>
    <scope>NUCLEOTIDE SEQUENCE</scope>
</reference>
<comment type="catalytic activity">
    <reaction evidence="14 15">
        <text>RNA(n) + a ribonucleoside 5'-triphosphate = RNA(n+1) + diphosphate</text>
        <dbReference type="Rhea" id="RHEA:21248"/>
        <dbReference type="Rhea" id="RHEA-COMP:14527"/>
        <dbReference type="Rhea" id="RHEA-COMP:17342"/>
        <dbReference type="ChEBI" id="CHEBI:33019"/>
        <dbReference type="ChEBI" id="CHEBI:61557"/>
        <dbReference type="ChEBI" id="CHEBI:140395"/>
        <dbReference type="EC" id="2.7.7.6"/>
    </reaction>
</comment>
<comment type="subcellular location">
    <subcellularLocation>
        <location evidence="1">Nucleus</location>
    </subcellularLocation>
</comment>
<keyword evidence="12 15" id="KW-0804">Transcription</keyword>
<evidence type="ECO:0000256" key="8">
    <source>
        <dbReference type="ARBA" id="ARBA00022737"/>
    </source>
</evidence>
<dbReference type="InterPro" id="IPR000722">
    <property type="entry name" value="RNA_pol_asu"/>
</dbReference>
<evidence type="ECO:0000256" key="2">
    <source>
        <dbReference type="ARBA" id="ARBA00006460"/>
    </source>
</evidence>
<dbReference type="Gene3D" id="6.20.50.80">
    <property type="match status" value="1"/>
</dbReference>
<dbReference type="Gene3D" id="3.30.1360.140">
    <property type="match status" value="1"/>
</dbReference>
<dbReference type="GO" id="GO:0003677">
    <property type="term" value="F:DNA binding"/>
    <property type="evidence" value="ECO:0007669"/>
    <property type="project" value="UniProtKB-KW"/>
</dbReference>
<dbReference type="Pfam" id="PF00623">
    <property type="entry name" value="RNA_pol_Rpb1_2"/>
    <property type="match status" value="1"/>
</dbReference>
<evidence type="ECO:0000256" key="11">
    <source>
        <dbReference type="ARBA" id="ARBA00023125"/>
    </source>
</evidence>
<dbReference type="STRING" id="2903.R1DFU6"/>
<protein>
    <recommendedName>
        <fullName evidence="15">DNA-directed RNA polymerase subunit</fullName>
        <ecNumber evidence="15">2.7.7.6</ecNumber>
    </recommendedName>
</protein>
<evidence type="ECO:0000256" key="9">
    <source>
        <dbReference type="ARBA" id="ARBA00022833"/>
    </source>
</evidence>
<dbReference type="Pfam" id="PF04998">
    <property type="entry name" value="RNA_pol_Rpb1_5"/>
    <property type="match status" value="1"/>
</dbReference>
<dbReference type="Gene3D" id="6.10.250.2940">
    <property type="match status" value="1"/>
</dbReference>
<evidence type="ECO:0000256" key="12">
    <source>
        <dbReference type="ARBA" id="ARBA00023163"/>
    </source>
</evidence>
<comment type="function">
    <text evidence="15">DNA-dependent RNA polymerase catalyzes the transcription of DNA into RNA using the four ribonucleoside triphosphates as substrates.</text>
</comment>
<evidence type="ECO:0000256" key="6">
    <source>
        <dbReference type="ARBA" id="ARBA00022695"/>
    </source>
</evidence>
<keyword evidence="8" id="KW-0677">Repeat</keyword>
<evidence type="ECO:0000256" key="7">
    <source>
        <dbReference type="ARBA" id="ARBA00022723"/>
    </source>
</evidence>
<comment type="similarity">
    <text evidence="2 15">Belongs to the RNA polymerase beta' chain family.</text>
</comment>
<keyword evidence="9" id="KW-0862">Zinc</keyword>
<dbReference type="InterPro" id="IPR007073">
    <property type="entry name" value="RNA_pol_Rpb1_7"/>
</dbReference>
<dbReference type="InterPro" id="IPR038120">
    <property type="entry name" value="Rpb1_funnel_sf"/>
</dbReference>
<dbReference type="SMART" id="SM00663">
    <property type="entry name" value="RPOLA_N"/>
    <property type="match status" value="1"/>
</dbReference>
<evidence type="ECO:0000256" key="13">
    <source>
        <dbReference type="ARBA" id="ARBA00023242"/>
    </source>
</evidence>
<dbReference type="Pfam" id="PF05000">
    <property type="entry name" value="RNA_pol_Rpb1_4"/>
    <property type="match status" value="1"/>
</dbReference>
<dbReference type="KEGG" id="ehx:EMIHUDRAFT_459546"/>
<dbReference type="eggNOG" id="KOG0260">
    <property type="taxonomic scope" value="Eukaryota"/>
</dbReference>
<keyword evidence="16" id="KW-0175">Coiled coil</keyword>
<dbReference type="PaxDb" id="2903-EOD13395"/>
<dbReference type="InterPro" id="IPR045867">
    <property type="entry name" value="DNA-dir_RpoC_beta_prime"/>
</dbReference>
<keyword evidence="7" id="KW-0479">Metal-binding</keyword>
<dbReference type="InterPro" id="IPR038593">
    <property type="entry name" value="RNA_pol_Rpb1_7_sf"/>
</dbReference>
<dbReference type="GO" id="GO:0006351">
    <property type="term" value="P:DNA-templated transcription"/>
    <property type="evidence" value="ECO:0007669"/>
    <property type="project" value="InterPro"/>
</dbReference>
<keyword evidence="10" id="KW-0460">Magnesium</keyword>
<dbReference type="GO" id="GO:0003899">
    <property type="term" value="F:DNA-directed RNA polymerase activity"/>
    <property type="evidence" value="ECO:0007669"/>
    <property type="project" value="UniProtKB-EC"/>
</dbReference>
<dbReference type="Pfam" id="PF04992">
    <property type="entry name" value="RNA_pol_Rpb1_6"/>
    <property type="match status" value="1"/>
</dbReference>
<dbReference type="HOGENOM" id="CLU_000487_3_0_1"/>
<reference evidence="18" key="2">
    <citation type="submission" date="2024-10" db="UniProtKB">
        <authorList>
            <consortium name="EnsemblProtists"/>
        </authorList>
    </citation>
    <scope>IDENTIFICATION</scope>
</reference>
<evidence type="ECO:0000259" key="17">
    <source>
        <dbReference type="SMART" id="SM00663"/>
    </source>
</evidence>
<evidence type="ECO:0000313" key="18">
    <source>
        <dbReference type="EnsemblProtists" id="EOD13395"/>
    </source>
</evidence>
<dbReference type="InterPro" id="IPR007081">
    <property type="entry name" value="RNA_pol_Rpb1_5"/>
</dbReference>
<dbReference type="FunFam" id="4.10.860.120:FF:000003">
    <property type="entry name" value="DNA-directed RNA polymerase subunit"/>
    <property type="match status" value="1"/>
</dbReference>
<proteinExistence type="inferred from homology"/>
<keyword evidence="5 15" id="KW-0808">Transferase</keyword>
<dbReference type="GO" id="GO:0046872">
    <property type="term" value="F:metal ion binding"/>
    <property type="evidence" value="ECO:0007669"/>
    <property type="project" value="UniProtKB-KW"/>
</dbReference>
<dbReference type="SUPFAM" id="SSF64484">
    <property type="entry name" value="beta and beta-prime subunits of DNA dependent RNA-polymerase"/>
    <property type="match status" value="1"/>
</dbReference>
<dbReference type="OMA" id="QAFPIPH"/>
<dbReference type="FunFam" id="1.10.132.30:FF:000001">
    <property type="entry name" value="DNA-directed RNA polymerase subunit"/>
    <property type="match status" value="1"/>
</dbReference>
<dbReference type="InterPro" id="IPR006592">
    <property type="entry name" value="RNA_pol_N"/>
</dbReference>
<dbReference type="InterPro" id="IPR007066">
    <property type="entry name" value="RNA_pol_Rpb1_3"/>
</dbReference>
<dbReference type="Proteomes" id="UP000013827">
    <property type="component" value="Unassembled WGS sequence"/>
</dbReference>
<accession>A0A0D3IQ60</accession>
<evidence type="ECO:0000256" key="3">
    <source>
        <dbReference type="ARBA" id="ARBA00022478"/>
    </source>
</evidence>
<dbReference type="InterPro" id="IPR042102">
    <property type="entry name" value="RNA_pol_Rpb1_3_sf"/>
</dbReference>
<dbReference type="Gene3D" id="2.40.40.20">
    <property type="match status" value="1"/>
</dbReference>
<dbReference type="Gene3D" id="4.10.860.120">
    <property type="entry name" value="RNA polymerase II, clamp domain"/>
    <property type="match status" value="1"/>
</dbReference>
<keyword evidence="11" id="KW-0238">DNA-binding</keyword>
<dbReference type="InterPro" id="IPR044893">
    <property type="entry name" value="RNA_pol_Rpb1_clamp_domain"/>
</dbReference>
<dbReference type="FunFam" id="1.10.274.100:FF:000001">
    <property type="entry name" value="DNA-directed RNA polymerase subunit"/>
    <property type="match status" value="1"/>
</dbReference>
<sequence length="1687" mass="187147">MFMHSEADIKKVKRVQFGILGPDEIKAMSVMQPDGVTSDRTFDNGKPVQGGLMDPRLGSIDRYINCATCGMDHNECPGHFGHIELAKPMYHVSFLENTMKTLRCVCFSCSVILGDEPPDPATGQLSGDALRISRATRVKKPERRLRAVMDIAKSKSVCWSCSTPQPTFKKDGLMIRAEFKEATDDHEKKLELTAERAHKILKGISDVDARRLGFDPENARPDWMVITVLPVPPPQVRPSIQMEGAGGRGEDDLTVKLMDIVRTNRSLKEQERNGAPNHIVLQHVSLLQYHLATLVTNTLPGVQPATTRSGRPLKSISQRLKGKEGRVRGNLMGKRVDFSARTVITGDPNLAIDEVGVPRTIARNLTYPEVVTPFNIDRLQELRGAEGRRGESAPLLALATRARYIIRSDGMRLDLRMPSVQKHLQYGYKARTDGSAAAAPSRRLTPQRAGVQLQVERMVEDGDIVMFNRQPSLHKMSIMSHRVKIMPYSTFRLNLSVTTPYNADFDGDEMNLHVMQSMETRAEASEIMSVARCVVSPQSNKPVMGIVQDTLLGSRGFTKRDTFLRKDMMMNLVMHLDTFTGKLPVPAILKPEPLWTGKQAQSLILPDFSMARFANGRPDAEERTDELSPGDTRVVIDRGELLCGMLDKKSLGTGAGGVIHTIANEFGPQGVRAFIGAHQRLVNYWILHRSYSIGIGDTIADAKTMDDIVATIDDSKREVKKLVEKAQNNKLECQPGRTILESFENNVNQVLNKARDKAGTSAQKSLKETNNVKNMVTTGSKGSFINISQMIACVGQQNVEGKRIPYGFLNRTLPHFTKDDYGPESRGFVENSYLRGLTPQEFFFHAMGGREGLIDTAVKTAETGYIQRRLVKAMEGVTVKYDGTVRNSQGEVLQFLYGEDGMDAVRLENQKIAHVGMHIDKLRKMFEHKFDDPNYGRVHESPVGQPWMRPGLAEELKRDPLAKEELRQEFEQLLEDRRLLTDPRLGPFAKGKADPPSPVNMNRLLRKAQGLYPVDASKPSDLKPIDIVKKVRSLLDKLVVVKGTDALSVEAQYNATYNFFSLLRSQLASKRAFDWLLGEVESRFLQHRCQPGEMVGALAAQSIGEPATQMTLNTFHYAGVSAKNVTLGVPRLKEIINVSKRPKTPSLTVFLREEFARDSEAAKEVQSILEHTTLGSVTRQTEIWYDPLRPLEAERATVVEEDEDFVRLYYDTSFEEIDFSKISPWVLRIELDMEAMADKNLLMEDIVKCISAEYGSDELHVIHSEDNDDRLVLRVRLVNSEADKEAEAEGDEDVEHTFLQRIEQNMLSEMTLRGIEKIKRVFMREPKREHVDPWVLDTEGINFSAVASADRRIDHTRLMSNDICEIIRNLGVEAVRQALLGELRSVIEFDGSYVNYRHLAILCDVMTYRGHLLSVTRHGINRVDNGALARCSFEETVDVLMEAACFSEADLMQGVSENIMLGQLAPIGTGEFELFLNTDMLELAQPTDFDPLFDGDGLAGMSPGALLADKPGVLPDEPRLRGHLAVLLAHLAGLLADEPGLLPDVSGVLADLARVQPDLAELLADQSELLADQSELQPDVAELQPDFAELLADLACLQPDLSGVLADVTRVQPDVAGVLADLARVQPDLAGLQPDVTGVQPDVAGVQPDLAGVQPDVAGVLADVAGVLADVAGLQPDVAGVQSWRLT</sequence>
<dbReference type="FunFam" id="2.40.40.20:FF:000019">
    <property type="entry name" value="DNA-directed RNA polymerase II subunit RPB1"/>
    <property type="match status" value="1"/>
</dbReference>
<evidence type="ECO:0000256" key="4">
    <source>
        <dbReference type="ARBA" id="ARBA00022553"/>
    </source>
</evidence>
<dbReference type="NCBIfam" id="NF006336">
    <property type="entry name" value="PRK08566.1"/>
    <property type="match status" value="1"/>
</dbReference>
<dbReference type="EnsemblProtists" id="EOD13395">
    <property type="protein sequence ID" value="EOD13395"/>
    <property type="gene ID" value="EMIHUDRAFT_459546"/>
</dbReference>
<organism evidence="18 19">
    <name type="scientific">Emiliania huxleyi (strain CCMP1516)</name>
    <dbReference type="NCBI Taxonomy" id="280463"/>
    <lineage>
        <taxon>Eukaryota</taxon>
        <taxon>Haptista</taxon>
        <taxon>Haptophyta</taxon>
        <taxon>Prymnesiophyceae</taxon>
        <taxon>Isochrysidales</taxon>
        <taxon>Noelaerhabdaceae</taxon>
        <taxon>Emiliania</taxon>
    </lineage>
</organism>
<dbReference type="InterPro" id="IPR007075">
    <property type="entry name" value="RNA_pol_Rpb1_6"/>
</dbReference>
<dbReference type="Gene3D" id="1.20.1480.30">
    <property type="entry name" value="Designed four-helix bundle protein"/>
    <property type="match status" value="1"/>
</dbReference>
<dbReference type="GO" id="GO:0005665">
    <property type="term" value="C:RNA polymerase II, core complex"/>
    <property type="evidence" value="ECO:0007669"/>
    <property type="project" value="TreeGrafter"/>
</dbReference>
<keyword evidence="6 15" id="KW-0548">Nucleotidyltransferase</keyword>
<evidence type="ECO:0000256" key="16">
    <source>
        <dbReference type="SAM" id="Coils"/>
    </source>
</evidence>
<evidence type="ECO:0000256" key="10">
    <source>
        <dbReference type="ARBA" id="ARBA00022842"/>
    </source>
</evidence>
<dbReference type="GeneID" id="17259543"/>
<name>A0A0D3IQ60_EMIH1</name>
<dbReference type="InterPro" id="IPR007080">
    <property type="entry name" value="RNA_pol_Rpb1_1"/>
</dbReference>
<dbReference type="PANTHER" id="PTHR19376">
    <property type="entry name" value="DNA-DIRECTED RNA POLYMERASE"/>
    <property type="match status" value="1"/>
</dbReference>
<evidence type="ECO:0000256" key="15">
    <source>
        <dbReference type="RuleBase" id="RU004279"/>
    </source>
</evidence>
<keyword evidence="3 15" id="KW-0240">DNA-directed RNA polymerase</keyword>
<evidence type="ECO:0000256" key="14">
    <source>
        <dbReference type="ARBA" id="ARBA00048552"/>
    </source>
</evidence>
<dbReference type="Pfam" id="PF04983">
    <property type="entry name" value="RNA_pol_Rpb1_3"/>
    <property type="match status" value="1"/>
</dbReference>
<evidence type="ECO:0000313" key="19">
    <source>
        <dbReference type="Proteomes" id="UP000013827"/>
    </source>
</evidence>
<dbReference type="CDD" id="cd02733">
    <property type="entry name" value="RNAP_II_RPB1_N"/>
    <property type="match status" value="1"/>
</dbReference>
<keyword evidence="19" id="KW-1185">Reference proteome</keyword>
<evidence type="ECO:0000256" key="1">
    <source>
        <dbReference type="ARBA" id="ARBA00004123"/>
    </source>
</evidence>
<feature type="coiled-coil region" evidence="16">
    <location>
        <begin position="705"/>
        <end position="732"/>
    </location>
</feature>
<dbReference type="InterPro" id="IPR007083">
    <property type="entry name" value="RNA_pol_Rpb1_4"/>
</dbReference>
<keyword evidence="13" id="KW-0539">Nucleus</keyword>
<feature type="domain" description="RNA polymerase N-terminal" evidence="17">
    <location>
        <begin position="222"/>
        <end position="558"/>
    </location>
</feature>
<dbReference type="Pfam" id="PF04997">
    <property type="entry name" value="RNA_pol_Rpb1_1"/>
    <property type="match status" value="1"/>
</dbReference>
<dbReference type="EC" id="2.7.7.6" evidence="15"/>
<dbReference type="Gene3D" id="1.10.150.390">
    <property type="match status" value="1"/>
</dbReference>
<keyword evidence="4" id="KW-0597">Phosphoprotein</keyword>